<reference evidence="9 10" key="2">
    <citation type="journal article" date="2011" name="Curr. Biol.">
        <title>An interdependent metabolic patchwork in the nested symbiosis of mealybugs.</title>
        <authorList>
            <person name="McCutcheon J.P."/>
            <person name="von Dohlen C.D."/>
        </authorList>
    </citation>
    <scope>NUCLEOTIDE SEQUENCE [LARGE SCALE GENOMIC DNA]</scope>
    <source>
        <strain evidence="9 10">PCIT</strain>
    </source>
</reference>
<dbReference type="InterPro" id="IPR018393">
    <property type="entry name" value="NADHpl_OxRdtase_5_subgr"/>
</dbReference>
<dbReference type="InterPro" id="IPR003945">
    <property type="entry name" value="NU5C-like"/>
</dbReference>
<dbReference type="RefSeq" id="WP_013975476.1">
    <property type="nucleotide sequence ID" value="NC_015735.1"/>
</dbReference>
<keyword evidence="4 6" id="KW-0472">Membrane</keyword>
<evidence type="ECO:0000256" key="2">
    <source>
        <dbReference type="ARBA" id="ARBA00022692"/>
    </source>
</evidence>
<dbReference type="PANTHER" id="PTHR42829:SF2">
    <property type="entry name" value="NADH-UBIQUINONE OXIDOREDUCTASE CHAIN 5"/>
    <property type="match status" value="1"/>
</dbReference>
<proteinExistence type="predicted"/>
<dbReference type="PRINTS" id="PR01434">
    <property type="entry name" value="NADHDHGNASE5"/>
</dbReference>
<name>F7XX99_MOREP</name>
<feature type="transmembrane region" description="Helical" evidence="6">
    <location>
        <begin position="334"/>
        <end position="357"/>
    </location>
</feature>
<dbReference type="KEGG" id="men:MEPCIT_064"/>
<dbReference type="AlphaFoldDB" id="F7XX99"/>
<evidence type="ECO:0000256" key="6">
    <source>
        <dbReference type="SAM" id="Phobius"/>
    </source>
</evidence>
<feature type="transmembrane region" description="Helical" evidence="6">
    <location>
        <begin position="29"/>
        <end position="50"/>
    </location>
</feature>
<accession>F7XX99</accession>
<protein>
    <submittedName>
        <fullName evidence="9">Putative NADH dehydrogenase subunit L</fullName>
    </submittedName>
</protein>
<evidence type="ECO:0000256" key="1">
    <source>
        <dbReference type="ARBA" id="ARBA00004127"/>
    </source>
</evidence>
<feature type="transmembrane region" description="Helical" evidence="6">
    <location>
        <begin position="377"/>
        <end position="396"/>
    </location>
</feature>
<feature type="transmembrane region" description="Helical" evidence="6">
    <location>
        <begin position="282"/>
        <end position="303"/>
    </location>
</feature>
<keyword evidence="2 5" id="KW-0812">Transmembrane</keyword>
<dbReference type="HOGENOM" id="CLU_007100_6_0_6"/>
<feature type="domain" description="NADH-Ubiquinone oxidoreductase (complex I) chain 5 N-terminal" evidence="8">
    <location>
        <begin position="70"/>
        <end position="120"/>
    </location>
</feature>
<dbReference type="GO" id="GO:0015990">
    <property type="term" value="P:electron transport coupled proton transport"/>
    <property type="evidence" value="ECO:0007669"/>
    <property type="project" value="TreeGrafter"/>
</dbReference>
<evidence type="ECO:0000313" key="10">
    <source>
        <dbReference type="Proteomes" id="UP000000504"/>
    </source>
</evidence>
<feature type="domain" description="NADH:quinone oxidoreductase/Mrp antiporter transmembrane" evidence="7">
    <location>
        <begin position="136"/>
        <end position="428"/>
    </location>
</feature>
<feature type="transmembrane region" description="Helical" evidence="6">
    <location>
        <begin position="142"/>
        <end position="161"/>
    </location>
</feature>
<dbReference type="EMBL" id="CP002243">
    <property type="protein sequence ID" value="AEI74725.1"/>
    <property type="molecule type" value="Genomic_DNA"/>
</dbReference>
<dbReference type="NCBIfam" id="NF005141">
    <property type="entry name" value="PRK06590.1"/>
    <property type="match status" value="1"/>
</dbReference>
<feature type="transmembrane region" description="Helical" evidence="6">
    <location>
        <begin position="520"/>
        <end position="538"/>
    </location>
</feature>
<dbReference type="eggNOG" id="COG1009">
    <property type="taxonomic scope" value="Bacteria"/>
</dbReference>
<feature type="transmembrane region" description="Helical" evidence="6">
    <location>
        <begin position="416"/>
        <end position="440"/>
    </location>
</feature>
<dbReference type="InterPro" id="IPR001750">
    <property type="entry name" value="ND/Mrp_TM"/>
</dbReference>
<dbReference type="Gene3D" id="1.20.5.2700">
    <property type="match status" value="1"/>
</dbReference>
<dbReference type="STRING" id="903503.MEPCIT_064"/>
<dbReference type="Proteomes" id="UP000000504">
    <property type="component" value="Chromosome"/>
</dbReference>
<reference key="1">
    <citation type="submission" date="2010-09" db="EMBL/GenBank/DDBJ databases">
        <title>An interdependent metabolic patchwork in the nested three-way symbiosis of mealybugs.</title>
        <authorList>
            <person name="McCutcheon J.P."/>
            <person name="von Dohlen C.D."/>
        </authorList>
    </citation>
    <scope>NUCLEOTIDE SEQUENCE</scope>
    <source>
        <strain>PCIT</strain>
    </source>
</reference>
<feature type="transmembrane region" description="Helical" evidence="6">
    <location>
        <begin position="89"/>
        <end position="107"/>
    </location>
</feature>
<evidence type="ECO:0000256" key="4">
    <source>
        <dbReference type="ARBA" id="ARBA00023136"/>
    </source>
</evidence>
<feature type="transmembrane region" description="Helical" evidence="6">
    <location>
        <begin position="119"/>
        <end position="136"/>
    </location>
</feature>
<dbReference type="NCBIfam" id="TIGR01974">
    <property type="entry name" value="NDH_I_L"/>
    <property type="match status" value="1"/>
</dbReference>
<dbReference type="GO" id="GO:0008137">
    <property type="term" value="F:NADH dehydrogenase (ubiquinone) activity"/>
    <property type="evidence" value="ECO:0007669"/>
    <property type="project" value="InterPro"/>
</dbReference>
<keyword evidence="3 6" id="KW-1133">Transmembrane helix</keyword>
<dbReference type="OrthoDB" id="9811798at2"/>
<sequence>MNLLYLTILFPLVGFLLLAFSGGRWSENMVATVGVSSVGLSALATVWVGWNFYSTFGEGTTVFTQTLWHWITVGNLPISITLSLDCLSLTIQSVVTGIGFFIHLYASWYMRGEDGYSRFFAYTNLFIASMLLLVLADNLLLMYLGWEVVGLCSYLLIGFYYTESKNGTAAMKAFIMTRIGDLLLACALFILYKQLGTLNFSDLMVLAPKKLVEGSLAIKWATLLIFCGAVGKSAQLPLQNWLLDAMAGPTPGSALIHAATMVNAGVYLIARTHGLFLLAPEVLYIVGIIGAITLMLAGLAALVQTDIKRLLAYSTMSQIGYMFLALSVQAWEAAIHHLITHALFKSLLFLASGSVILACHHEQNIFKIGGLKKSMPLVYLCCLVGGAALSAMPIVTASFYSKDAILWGTLASGHSLLMLAGMVGAFLTSVYTFRMIFIVFHGEAKINTQACSSISHHMSLLVLMVCSTFIVAWITPPLAGVLPASKFDHEGHLAMKIASSVVVIIGIYLAMALWLGKSRLIQTFATSSIGCLLTVWWYNHWGFDQLYNRIFVNSYMNIVRRLARDPLETIINFPARLPRWIGHSLTVSENGQLRWYITSLCLGTVFVVGILVVV</sequence>
<feature type="transmembrane region" description="Helical" evidence="6">
    <location>
        <begin position="493"/>
        <end position="513"/>
    </location>
</feature>
<evidence type="ECO:0000259" key="8">
    <source>
        <dbReference type="Pfam" id="PF00662"/>
    </source>
</evidence>
<dbReference type="GO" id="GO:0012505">
    <property type="term" value="C:endomembrane system"/>
    <property type="evidence" value="ECO:0007669"/>
    <property type="project" value="UniProtKB-SubCell"/>
</dbReference>
<dbReference type="PRINTS" id="PR01435">
    <property type="entry name" value="NPOXDRDTASE5"/>
</dbReference>
<dbReference type="GO" id="GO:0042773">
    <property type="term" value="P:ATP synthesis coupled electron transport"/>
    <property type="evidence" value="ECO:0007669"/>
    <property type="project" value="InterPro"/>
</dbReference>
<organism evidence="9 10">
    <name type="scientific">Moranella endobia (strain PCIT)</name>
    <dbReference type="NCBI Taxonomy" id="903503"/>
    <lineage>
        <taxon>Bacteria</taxon>
        <taxon>Pseudomonadati</taxon>
        <taxon>Pseudomonadota</taxon>
        <taxon>Gammaproteobacteria</taxon>
        <taxon>Enterobacterales</taxon>
        <taxon>Enterobacteriaceae</taxon>
        <taxon>Candidatus Moranella</taxon>
    </lineage>
</organism>
<dbReference type="Pfam" id="PF00662">
    <property type="entry name" value="Proton_antipo_N"/>
    <property type="match status" value="1"/>
</dbReference>
<evidence type="ECO:0000256" key="3">
    <source>
        <dbReference type="ARBA" id="ARBA00022989"/>
    </source>
</evidence>
<dbReference type="GO" id="GO:0016020">
    <property type="term" value="C:membrane"/>
    <property type="evidence" value="ECO:0007669"/>
    <property type="project" value="UniProtKB-SubCell"/>
</dbReference>
<evidence type="ECO:0000313" key="9">
    <source>
        <dbReference type="EMBL" id="AEI74725.1"/>
    </source>
</evidence>
<keyword evidence="10" id="KW-1185">Reference proteome</keyword>
<gene>
    <name evidence="9" type="primary">nuoL</name>
    <name evidence="9" type="ordered locus">MEPCIT_064</name>
</gene>
<dbReference type="InterPro" id="IPR001516">
    <property type="entry name" value="Proton_antipo_N"/>
</dbReference>
<feature type="transmembrane region" description="Helical" evidence="6">
    <location>
        <begin position="310"/>
        <end position="328"/>
    </location>
</feature>
<evidence type="ECO:0000256" key="5">
    <source>
        <dbReference type="RuleBase" id="RU000320"/>
    </source>
</evidence>
<evidence type="ECO:0000259" key="7">
    <source>
        <dbReference type="Pfam" id="PF00361"/>
    </source>
</evidence>
<comment type="subcellular location">
    <subcellularLocation>
        <location evidence="1">Endomembrane system</location>
        <topology evidence="1">Multi-pass membrane protein</topology>
    </subcellularLocation>
    <subcellularLocation>
        <location evidence="5">Membrane</location>
        <topology evidence="5">Multi-pass membrane protein</topology>
    </subcellularLocation>
</comment>
<feature type="transmembrane region" description="Helical" evidence="6">
    <location>
        <begin position="173"/>
        <end position="192"/>
    </location>
</feature>
<dbReference type="GO" id="GO:0003954">
    <property type="term" value="F:NADH dehydrogenase activity"/>
    <property type="evidence" value="ECO:0007669"/>
    <property type="project" value="TreeGrafter"/>
</dbReference>
<feature type="transmembrane region" description="Helical" evidence="6">
    <location>
        <begin position="593"/>
        <end position="613"/>
    </location>
</feature>
<dbReference type="Pfam" id="PF00361">
    <property type="entry name" value="Proton_antipo_M"/>
    <property type="match status" value="1"/>
</dbReference>
<dbReference type="PANTHER" id="PTHR42829">
    <property type="entry name" value="NADH-UBIQUINONE OXIDOREDUCTASE CHAIN 5"/>
    <property type="match status" value="1"/>
</dbReference>
<feature type="transmembrane region" description="Helical" evidence="6">
    <location>
        <begin position="460"/>
        <end position="481"/>
    </location>
</feature>